<evidence type="ECO:0000313" key="2">
    <source>
        <dbReference type="EMBL" id="AYC28925.1"/>
    </source>
</evidence>
<dbReference type="AlphaFoldDB" id="A0A385YQB8"/>
<dbReference type="EMBL" id="CP032418">
    <property type="protein sequence ID" value="AYC28925.1"/>
    <property type="molecule type" value="Genomic_DNA"/>
</dbReference>
<proteinExistence type="predicted"/>
<gene>
    <name evidence="2" type="ORF">D3873_03210</name>
</gene>
<keyword evidence="3" id="KW-1185">Reference proteome</keyword>
<reference evidence="3" key="1">
    <citation type="submission" date="2018-09" db="EMBL/GenBank/DDBJ databases">
        <authorList>
            <person name="Zhu H."/>
        </authorList>
    </citation>
    <scope>NUCLEOTIDE SEQUENCE [LARGE SCALE GENOMIC DNA]</scope>
    <source>
        <strain evidence="3">K2R23-3</strain>
    </source>
</reference>
<organism evidence="2 3">
    <name type="scientific">Paenisporosarcina cavernae</name>
    <dbReference type="NCBI Taxonomy" id="2320858"/>
    <lineage>
        <taxon>Bacteria</taxon>
        <taxon>Bacillati</taxon>
        <taxon>Bacillota</taxon>
        <taxon>Bacilli</taxon>
        <taxon>Bacillales</taxon>
        <taxon>Caryophanaceae</taxon>
        <taxon>Paenisporosarcina</taxon>
    </lineage>
</organism>
<evidence type="ECO:0000259" key="1">
    <source>
        <dbReference type="PROSITE" id="PS51272"/>
    </source>
</evidence>
<dbReference type="InterPro" id="IPR001119">
    <property type="entry name" value="SLH_dom"/>
</dbReference>
<dbReference type="Pfam" id="PF00395">
    <property type="entry name" value="SLH"/>
    <property type="match status" value="3"/>
</dbReference>
<evidence type="ECO:0000313" key="3">
    <source>
        <dbReference type="Proteomes" id="UP000265725"/>
    </source>
</evidence>
<dbReference type="OrthoDB" id="2776339at2"/>
<feature type="domain" description="SLH" evidence="1">
    <location>
        <begin position="35"/>
        <end position="98"/>
    </location>
</feature>
<dbReference type="PROSITE" id="PS51272">
    <property type="entry name" value="SLH"/>
    <property type="match status" value="2"/>
</dbReference>
<feature type="domain" description="SLH" evidence="1">
    <location>
        <begin position="153"/>
        <end position="216"/>
    </location>
</feature>
<accession>A0A385YQB8</accession>
<protein>
    <submittedName>
        <fullName evidence="2">S-layer homology domain-containing protein</fullName>
    </submittedName>
</protein>
<dbReference type="Proteomes" id="UP000265725">
    <property type="component" value="Chromosome"/>
</dbReference>
<sequence>MGYFSSIEERKESSMKKIIVMMSSILLIVGLGTSSKAASSYTDVSDRYYEAVAFITDKGYAQGFSDTQFGTSASIKRIDAAVMVARVLGFTPNTSYQDAGFSDVPADRAWATNALSQAGVINGKTTTQFGSYDSMTRAEMAKVIANTYDLTASSDVIPFTDVNPRFVPFVAALVENNITQGKTATSFGSTAVITRGEFALFVFRAEGEQADVPPEVISVE</sequence>
<dbReference type="KEGG" id="paek:D3873_03210"/>
<name>A0A385YQB8_9BACL</name>